<dbReference type="RefSeq" id="WP_076348824.1">
    <property type="nucleotide sequence ID" value="NZ_CP019082.1"/>
</dbReference>
<keyword evidence="1" id="KW-1133">Transmembrane helix</keyword>
<dbReference type="AlphaFoldDB" id="A0A1U7CUP3"/>
<feature type="transmembrane region" description="Helical" evidence="1">
    <location>
        <begin position="55"/>
        <end position="73"/>
    </location>
</feature>
<sequence length="113" mass="12472">MATISHAEPIVKIGWGPLHNLEAISTNSHRPDPAPIEQSAVATSHRRQFMNIPRVLFPLVFGLVLALAAPVLIGGCSNRSASDSVQAEDKDEQSYLQERIQKSFDKRPSKKTR</sequence>
<name>A0A1U7CUP3_9BACT</name>
<proteinExistence type="predicted"/>
<dbReference type="EMBL" id="CP019082">
    <property type="protein sequence ID" value="APW62609.1"/>
    <property type="molecule type" value="Genomic_DNA"/>
</dbReference>
<evidence type="ECO:0000313" key="2">
    <source>
        <dbReference type="EMBL" id="APW62609.1"/>
    </source>
</evidence>
<dbReference type="Proteomes" id="UP000186309">
    <property type="component" value="Chromosome"/>
</dbReference>
<dbReference type="KEGG" id="pbor:BSF38_04158"/>
<gene>
    <name evidence="2" type="ORF">BSF38_04158</name>
</gene>
<dbReference type="STRING" id="1387353.BSF38_04158"/>
<keyword evidence="1" id="KW-0472">Membrane</keyword>
<accession>A0A1U7CUP3</accession>
<organism evidence="2 3">
    <name type="scientific">Paludisphaera borealis</name>
    <dbReference type="NCBI Taxonomy" id="1387353"/>
    <lineage>
        <taxon>Bacteria</taxon>
        <taxon>Pseudomonadati</taxon>
        <taxon>Planctomycetota</taxon>
        <taxon>Planctomycetia</taxon>
        <taxon>Isosphaerales</taxon>
        <taxon>Isosphaeraceae</taxon>
        <taxon>Paludisphaera</taxon>
    </lineage>
</organism>
<protein>
    <submittedName>
        <fullName evidence="2">Uncharacterized protein</fullName>
    </submittedName>
</protein>
<keyword evidence="1" id="KW-0812">Transmembrane</keyword>
<evidence type="ECO:0000313" key="3">
    <source>
        <dbReference type="Proteomes" id="UP000186309"/>
    </source>
</evidence>
<evidence type="ECO:0000256" key="1">
    <source>
        <dbReference type="SAM" id="Phobius"/>
    </source>
</evidence>
<reference evidence="3" key="1">
    <citation type="submission" date="2016-12" db="EMBL/GenBank/DDBJ databases">
        <title>Comparative genomics of four Isosphaeraceae planctomycetes: a common pool of plasmids and glycoside hydrolase genes.</title>
        <authorList>
            <person name="Ivanova A."/>
        </authorList>
    </citation>
    <scope>NUCLEOTIDE SEQUENCE [LARGE SCALE GENOMIC DNA]</scope>
    <source>
        <strain evidence="3">PX4</strain>
    </source>
</reference>
<keyword evidence="3" id="KW-1185">Reference proteome</keyword>